<dbReference type="SUPFAM" id="SSF47384">
    <property type="entry name" value="Homodimeric domain of signal transducing histidine kinase"/>
    <property type="match status" value="1"/>
</dbReference>
<dbReference type="AlphaFoldDB" id="A0A8A4TRE7"/>
<dbReference type="Gene3D" id="3.40.50.2300">
    <property type="match status" value="2"/>
</dbReference>
<evidence type="ECO:0000256" key="2">
    <source>
        <dbReference type="ARBA" id="ARBA00023012"/>
    </source>
</evidence>
<feature type="domain" description="Response regulatory" evidence="5">
    <location>
        <begin position="403"/>
        <end position="520"/>
    </location>
</feature>
<feature type="domain" description="Histidine kinase" evidence="4">
    <location>
        <begin position="155"/>
        <end position="378"/>
    </location>
</feature>
<dbReference type="EMBL" id="CP071793">
    <property type="protein sequence ID" value="QTD51561.1"/>
    <property type="molecule type" value="Genomic_DNA"/>
</dbReference>
<evidence type="ECO:0000256" key="1">
    <source>
        <dbReference type="ARBA" id="ARBA00022553"/>
    </source>
</evidence>
<evidence type="ECO:0000259" key="4">
    <source>
        <dbReference type="PROSITE" id="PS50109"/>
    </source>
</evidence>
<dbReference type="RefSeq" id="WP_237381689.1">
    <property type="nucleotide sequence ID" value="NZ_CP071793.1"/>
</dbReference>
<evidence type="ECO:0000259" key="5">
    <source>
        <dbReference type="PROSITE" id="PS50110"/>
    </source>
</evidence>
<proteinExistence type="predicted"/>
<dbReference type="PROSITE" id="PS50110">
    <property type="entry name" value="RESPONSE_REGULATORY"/>
    <property type="match status" value="2"/>
</dbReference>
<gene>
    <name evidence="6" type="ORF">J3U87_03750</name>
</gene>
<protein>
    <submittedName>
        <fullName evidence="6">Response regulator</fullName>
    </submittedName>
</protein>
<keyword evidence="2" id="KW-0902">Two-component regulatory system</keyword>
<evidence type="ECO:0000313" key="7">
    <source>
        <dbReference type="Proteomes" id="UP000663929"/>
    </source>
</evidence>
<keyword evidence="7" id="KW-1185">Reference proteome</keyword>
<keyword evidence="1 3" id="KW-0597">Phosphoprotein</keyword>
<organism evidence="6 7">
    <name type="scientific">Sulfidibacter corallicola</name>
    <dbReference type="NCBI Taxonomy" id="2818388"/>
    <lineage>
        <taxon>Bacteria</taxon>
        <taxon>Pseudomonadati</taxon>
        <taxon>Acidobacteriota</taxon>
        <taxon>Holophagae</taxon>
        <taxon>Acanthopleuribacterales</taxon>
        <taxon>Acanthopleuribacteraceae</taxon>
        <taxon>Sulfidibacter</taxon>
    </lineage>
</organism>
<dbReference type="PANTHER" id="PTHR45339:SF1">
    <property type="entry name" value="HYBRID SIGNAL TRANSDUCTION HISTIDINE KINASE J"/>
    <property type="match status" value="1"/>
</dbReference>
<dbReference type="Proteomes" id="UP000663929">
    <property type="component" value="Chromosome"/>
</dbReference>
<dbReference type="PROSITE" id="PS50109">
    <property type="entry name" value="HIS_KIN"/>
    <property type="match status" value="1"/>
</dbReference>
<dbReference type="Pfam" id="PF00072">
    <property type="entry name" value="Response_reg"/>
    <property type="match status" value="1"/>
</dbReference>
<dbReference type="InterPro" id="IPR011006">
    <property type="entry name" value="CheY-like_superfamily"/>
</dbReference>
<dbReference type="InterPro" id="IPR036890">
    <property type="entry name" value="HATPase_C_sf"/>
</dbReference>
<name>A0A8A4TRE7_SULCO</name>
<reference evidence="6" key="1">
    <citation type="submission" date="2021-03" db="EMBL/GenBank/DDBJ databases">
        <title>Acanthopleuribacteraceae sp. M133.</title>
        <authorList>
            <person name="Wang G."/>
        </authorList>
    </citation>
    <scope>NUCLEOTIDE SEQUENCE</scope>
    <source>
        <strain evidence="6">M133</strain>
    </source>
</reference>
<dbReference type="PANTHER" id="PTHR45339">
    <property type="entry name" value="HYBRID SIGNAL TRANSDUCTION HISTIDINE KINASE J"/>
    <property type="match status" value="1"/>
</dbReference>
<comment type="caution">
    <text evidence="3">Lacks conserved residue(s) required for the propagation of feature annotation.</text>
</comment>
<dbReference type="SUPFAM" id="SSF55874">
    <property type="entry name" value="ATPase domain of HSP90 chaperone/DNA topoisomerase II/histidine kinase"/>
    <property type="match status" value="1"/>
</dbReference>
<dbReference type="Gene3D" id="3.30.565.10">
    <property type="entry name" value="Histidine kinase-like ATPase, C-terminal domain"/>
    <property type="match status" value="1"/>
</dbReference>
<dbReference type="InterPro" id="IPR036097">
    <property type="entry name" value="HisK_dim/P_sf"/>
</dbReference>
<dbReference type="InterPro" id="IPR005467">
    <property type="entry name" value="His_kinase_dom"/>
</dbReference>
<evidence type="ECO:0000256" key="3">
    <source>
        <dbReference type="PROSITE-ProRule" id="PRU00169"/>
    </source>
</evidence>
<dbReference type="Gene3D" id="1.10.287.130">
    <property type="match status" value="1"/>
</dbReference>
<dbReference type="SUPFAM" id="SSF52172">
    <property type="entry name" value="CheY-like"/>
    <property type="match status" value="2"/>
</dbReference>
<evidence type="ECO:0000313" key="6">
    <source>
        <dbReference type="EMBL" id="QTD51561.1"/>
    </source>
</evidence>
<sequence length="523" mass="58090">MTSRPIRLLIVDRDAEEHDRLKQLLLEVPDATYVIDFTEDVSLAREHLIHNRFDVFLVAARLGDSQNGIHLTMDCIASGCRNPVILLLDQAQRQLDAEAMAAGAGDCLPKRELTPGILERSIRHVILRSQTERDMIAARESMESTQQVKNELLATLGFKLHAPLNGMLSMLDLLHEVSHDPLLHEYATTARQCGGILLELLAQGLEVAPLPYGRQPHCPKAFDLRELVRALEALLAPLARQKGVPLHIHLQDSIPESLVGDESRVHLILFLLLNTALNDSSNHRVGLSIFGETLPDHPGRHRLHFMVGDPELHHANRAWSRSIQEAGLGKALPSRSYAGTDLGLKISHLLIDAMNGKLFIDRELGEGTQFSFSASFEIKVADMTSSEKERGPQPDGMAPNGCRILLIEDNPINQKVTVKLLKNKGLPCDVADNGLEGVTAFKKTQYDLVLMDCQMPIMDGYEATRHIRDYEHGDRRTPIVAVTANALIGDREKCLAAGMDDYLSKPVRKASFYAMLEKYLGKI</sequence>
<dbReference type="CDD" id="cd17546">
    <property type="entry name" value="REC_hyHK_CKI1_RcsC-like"/>
    <property type="match status" value="1"/>
</dbReference>
<dbReference type="GO" id="GO:0000155">
    <property type="term" value="F:phosphorelay sensor kinase activity"/>
    <property type="evidence" value="ECO:0007669"/>
    <property type="project" value="InterPro"/>
</dbReference>
<accession>A0A8A4TRE7</accession>
<feature type="modified residue" description="4-aspartylphosphate" evidence="3">
    <location>
        <position position="452"/>
    </location>
</feature>
<dbReference type="SMART" id="SM00448">
    <property type="entry name" value="REC"/>
    <property type="match status" value="2"/>
</dbReference>
<feature type="domain" description="Response regulatory" evidence="5">
    <location>
        <begin position="7"/>
        <end position="125"/>
    </location>
</feature>
<dbReference type="InterPro" id="IPR001789">
    <property type="entry name" value="Sig_transdc_resp-reg_receiver"/>
</dbReference>
<dbReference type="KEGG" id="scor:J3U87_03750"/>